<feature type="region of interest" description="Disordered" evidence="6">
    <location>
        <begin position="1"/>
        <end position="23"/>
    </location>
</feature>
<evidence type="ECO:0000256" key="1">
    <source>
        <dbReference type="ARBA" id="ARBA00004170"/>
    </source>
</evidence>
<keyword evidence="8" id="KW-1185">Reference proteome</keyword>
<feature type="region of interest" description="Disordered" evidence="6">
    <location>
        <begin position="568"/>
        <end position="588"/>
    </location>
</feature>
<dbReference type="PANTHER" id="PTHR11099">
    <property type="entry name" value="VACUOLAR SORTING PROTEIN 35"/>
    <property type="match status" value="1"/>
</dbReference>
<gene>
    <name evidence="7" type="primary">vps35</name>
    <name evidence="7" type="ORF">HK105_203127</name>
</gene>
<protein>
    <submittedName>
        <fullName evidence="7">Retromer complex subunit Vps35</fullName>
    </submittedName>
</protein>
<dbReference type="Gene3D" id="1.25.40.660">
    <property type="entry name" value="Vacuolar protein sorting-associated protein 35, helical subcomplex Vps35-C"/>
    <property type="match status" value="2"/>
</dbReference>
<evidence type="ECO:0000256" key="2">
    <source>
        <dbReference type="ARBA" id="ARBA00006536"/>
    </source>
</evidence>
<dbReference type="InterPro" id="IPR005378">
    <property type="entry name" value="Vps35"/>
</dbReference>
<evidence type="ECO:0000256" key="3">
    <source>
        <dbReference type="ARBA" id="ARBA00022448"/>
    </source>
</evidence>
<evidence type="ECO:0000256" key="4">
    <source>
        <dbReference type="ARBA" id="ARBA00022927"/>
    </source>
</evidence>
<sequence length="1208" mass="128401">MSTNSLATTTGLGSTGSGLATPPVMDQGRALDDALGVVKVQAYHMRRCLDSNKLMDAFKHASTMLSELRTSSLTPKYYYELYISIFDEIRHLSTYLYDAHMSNRHHLADLYELVQYATNIIPRLYLMITVGSVYMRVSRETLQIDPRMRTPETLPDNAAAASAAATAAAAAAAAATATVPTVPALAEGVAGEQGADDANGAARKHPDEMEIPPVKELLRDMLEMARGVQHPTRGLFLRYYLSALTRDYLPDGLVASPHGTIEDSVYFVLQNFIEMNKLWVRLQHQGHSREREKREQERRELRLLVGSNLVRLSQLEDLGLDMFRGRILPQLLEEIVSCRDVIAQEYLMEVVIQVFPDDFHLRCLDMFLSATARLQRTVNVKQIVISLVDRFAAFAARAREEAVTAKDGKAISGIPDDVHLFEVFWGQITELVKARPEFTIQDVIALLLSLANLSLNCYPDELGYIDKVLGMAKEKVQEAATADRVTLADSKTRSLLLQLLLGPIQTHHKNVLRILAFPSSTTQREAEVPASAGGAAGVATDVASAVYADYAAAMSGMGALPGDNLYQQQQLQQQLQQQQPPPPSTSLGGNYTDLLFLQPYAVRRQIAHAFATYAIRAAVHDGFTISTLDGVNFLLGEVCSVMVRDQIDGGLFGAKIKPSGAAAAAAAAAAASSGSGSGGSGGSGGGAAALIPESAEPDIPLDWEDAQEEQTYLAKLVHLIRASDDHVEKEFELLTAARSHFGEGGDIRIRFTLPPVTIALIKLARKIHYTTPPYGGTLMVAIFKAIHETVASLGRALEHFSDEAAAVAAFTAGDGGGGGGVRAPGRDCPFGAAGAGAGGSGGDDGYYKPLFRDAAVSASYAAPPRVGHGLLPPPDVALRLFLLAAQAADEMGYEEMCYEFFVQALTVYEECVSESRAQVSAITQIIGTLYTTIVFGYENYETLITKCAVHCSRLLKRVDQCRGVTLVSHLFWAEDPAISGSGAAGAGATAGASAAAGVGGGSGSAGGAAVVAREEGKPAYRDGKRVLECLQKALKIADSVMDQSVNVELFIEILERYVWYFEQKNEMITIKFINSLLELIHTNLVTTDSMLGSGTGGMASPLGSGAAYAVSGGPLSASTPATSIFSRDAGGAAAAGSGGGGGGAGSRGRRVSPLAVAHFGNIVAHLVARRDEELRALDSSRVVPGMSAGFAAAAGGGGRWGGLVIPRM</sequence>
<proteinExistence type="inferred from homology"/>
<name>A0ABR4NDC3_9FUNG</name>
<evidence type="ECO:0000256" key="6">
    <source>
        <dbReference type="SAM" id="MobiDB-lite"/>
    </source>
</evidence>
<feature type="region of interest" description="Disordered" evidence="6">
    <location>
        <begin position="189"/>
        <end position="210"/>
    </location>
</feature>
<reference evidence="7 8" key="1">
    <citation type="submission" date="2023-09" db="EMBL/GenBank/DDBJ databases">
        <title>Pangenome analysis of Batrachochytrium dendrobatidis and related Chytrids.</title>
        <authorList>
            <person name="Yacoub M.N."/>
            <person name="Stajich J.E."/>
            <person name="James T.Y."/>
        </authorList>
    </citation>
    <scope>NUCLEOTIDE SEQUENCE [LARGE SCALE GENOMIC DNA]</scope>
    <source>
        <strain evidence="7 8">JEL0888</strain>
    </source>
</reference>
<evidence type="ECO:0000313" key="7">
    <source>
        <dbReference type="EMBL" id="KAL2917461.1"/>
    </source>
</evidence>
<evidence type="ECO:0000313" key="8">
    <source>
        <dbReference type="Proteomes" id="UP001527925"/>
    </source>
</evidence>
<comment type="similarity">
    <text evidence="2">Belongs to the VPS35 family.</text>
</comment>
<comment type="caution">
    <text evidence="7">The sequence shown here is derived from an EMBL/GenBank/DDBJ whole genome shotgun (WGS) entry which is preliminary data.</text>
</comment>
<dbReference type="InterPro" id="IPR042491">
    <property type="entry name" value="Vps35_C"/>
</dbReference>
<dbReference type="Proteomes" id="UP001527925">
    <property type="component" value="Unassembled WGS sequence"/>
</dbReference>
<keyword evidence="4" id="KW-0653">Protein transport</keyword>
<dbReference type="Pfam" id="PF03635">
    <property type="entry name" value="Vps35"/>
    <property type="match status" value="4"/>
</dbReference>
<accession>A0ABR4NDC3</accession>
<evidence type="ECO:0000256" key="5">
    <source>
        <dbReference type="ARBA" id="ARBA00023136"/>
    </source>
</evidence>
<dbReference type="PANTHER" id="PTHR11099:SF0">
    <property type="entry name" value="VACUOLAR PROTEIN SORTING-ASSOCIATED PROTEIN 35"/>
    <property type="match status" value="1"/>
</dbReference>
<keyword evidence="3" id="KW-0813">Transport</keyword>
<keyword evidence="5" id="KW-0472">Membrane</keyword>
<dbReference type="EMBL" id="JADGIZ020000011">
    <property type="protein sequence ID" value="KAL2917461.1"/>
    <property type="molecule type" value="Genomic_DNA"/>
</dbReference>
<feature type="compositionally biased region" description="Low complexity" evidence="6">
    <location>
        <begin position="1"/>
        <end position="21"/>
    </location>
</feature>
<comment type="subcellular location">
    <subcellularLocation>
        <location evidence="1">Membrane</location>
        <topology evidence="1">Peripheral membrane protein</topology>
    </subcellularLocation>
</comment>
<organism evidence="7 8">
    <name type="scientific">Polyrhizophydium stewartii</name>
    <dbReference type="NCBI Taxonomy" id="2732419"/>
    <lineage>
        <taxon>Eukaryota</taxon>
        <taxon>Fungi</taxon>
        <taxon>Fungi incertae sedis</taxon>
        <taxon>Chytridiomycota</taxon>
        <taxon>Chytridiomycota incertae sedis</taxon>
        <taxon>Chytridiomycetes</taxon>
        <taxon>Rhizophydiales</taxon>
        <taxon>Rhizophydiales incertae sedis</taxon>
        <taxon>Polyrhizophydium</taxon>
    </lineage>
</organism>
<feature type="compositionally biased region" description="Low complexity" evidence="6">
    <location>
        <begin position="568"/>
        <end position="578"/>
    </location>
</feature>